<dbReference type="InterPro" id="IPR019408">
    <property type="entry name" value="7TM_GPCR_serpentine_rcpt_Srab"/>
</dbReference>
<evidence type="ECO:0000256" key="1">
    <source>
        <dbReference type="ARBA" id="ARBA00004141"/>
    </source>
</evidence>
<keyword evidence="4 5" id="KW-0472">Membrane</keyword>
<feature type="transmembrane region" description="Helical" evidence="5">
    <location>
        <begin position="12"/>
        <end position="40"/>
    </location>
</feature>
<organism evidence="6 7">
    <name type="scientific">Strongyloides stercoralis</name>
    <name type="common">Threadworm</name>
    <dbReference type="NCBI Taxonomy" id="6248"/>
    <lineage>
        <taxon>Eukaryota</taxon>
        <taxon>Metazoa</taxon>
        <taxon>Ecdysozoa</taxon>
        <taxon>Nematoda</taxon>
        <taxon>Chromadorea</taxon>
        <taxon>Rhabditida</taxon>
        <taxon>Tylenchina</taxon>
        <taxon>Panagrolaimomorpha</taxon>
        <taxon>Strongyloidoidea</taxon>
        <taxon>Strongyloididae</taxon>
        <taxon>Strongyloides</taxon>
    </lineage>
</organism>
<evidence type="ECO:0000313" key="6">
    <source>
        <dbReference type="Proteomes" id="UP000035681"/>
    </source>
</evidence>
<accession>A0AAF5D6Q6</accession>
<feature type="transmembrane region" description="Helical" evidence="5">
    <location>
        <begin position="60"/>
        <end position="80"/>
    </location>
</feature>
<evidence type="ECO:0000256" key="4">
    <source>
        <dbReference type="ARBA" id="ARBA00023136"/>
    </source>
</evidence>
<protein>
    <submittedName>
        <fullName evidence="7">G-protein coupled receptors family 1 profile domain-containing protein</fullName>
    </submittedName>
</protein>
<proteinExistence type="predicted"/>
<name>A0AAF5D6Q6_STRER</name>
<evidence type="ECO:0000256" key="2">
    <source>
        <dbReference type="ARBA" id="ARBA00022692"/>
    </source>
</evidence>
<dbReference type="AlphaFoldDB" id="A0AAF5D6Q6"/>
<comment type="subcellular location">
    <subcellularLocation>
        <location evidence="1">Membrane</location>
        <topology evidence="1">Multi-pass membrane protein</topology>
    </subcellularLocation>
</comment>
<dbReference type="Proteomes" id="UP000035681">
    <property type="component" value="Unplaced"/>
</dbReference>
<dbReference type="WBParaSite" id="TCONS_00007723.p1">
    <property type="protein sequence ID" value="TCONS_00007723.p1"/>
    <property type="gene ID" value="XLOC_005758"/>
</dbReference>
<evidence type="ECO:0000256" key="5">
    <source>
        <dbReference type="SAM" id="Phobius"/>
    </source>
</evidence>
<keyword evidence="6" id="KW-1185">Reference proteome</keyword>
<feature type="transmembrane region" description="Helical" evidence="5">
    <location>
        <begin position="92"/>
        <end position="109"/>
    </location>
</feature>
<dbReference type="GO" id="GO:0016020">
    <property type="term" value="C:membrane"/>
    <property type="evidence" value="ECO:0007669"/>
    <property type="project" value="UniProtKB-SubCell"/>
</dbReference>
<keyword evidence="2 5" id="KW-0812">Transmembrane</keyword>
<dbReference type="Pfam" id="PF10292">
    <property type="entry name" value="7TM_GPCR_Srab"/>
    <property type="match status" value="1"/>
</dbReference>
<keyword evidence="3 5" id="KW-1133">Transmembrane helix</keyword>
<evidence type="ECO:0000256" key="3">
    <source>
        <dbReference type="ARBA" id="ARBA00022989"/>
    </source>
</evidence>
<evidence type="ECO:0000313" key="7">
    <source>
        <dbReference type="WBParaSite" id="TCONS_00007723.p1"/>
    </source>
</evidence>
<sequence length="180" mass="21175">MKKWHLNYRTTFFVILISILIHSFSTTINDIFLLTNIYIIHSGGHGFLEIIFDVVEFLALYTPGILRIGIWIFVVERLIATRMRKSYEKKRSIFLAIGIFFLPDIYGVIKLKRNRNIKIMNINENNKNNKLIQFDTNNQSNLKSVTVTGHISIYNDEGKKIPTNYDQKAYFEMFAKSWDK</sequence>
<reference evidence="7" key="1">
    <citation type="submission" date="2024-02" db="UniProtKB">
        <authorList>
            <consortium name="WormBaseParasite"/>
        </authorList>
    </citation>
    <scope>IDENTIFICATION</scope>
</reference>